<comment type="similarity">
    <text evidence="2">Belongs to the ELP3 family.</text>
</comment>
<evidence type="ECO:0000259" key="17">
    <source>
        <dbReference type="PROSITE" id="PS51918"/>
    </source>
</evidence>
<sequence>MEAEHAYRKLIRKIINNEITDSKSLAKEKKKIAKTCGLNKIPSNADILTFCNDHERVAALSMLQKKPVRTISGVAVIAAMTSPAPCPHGKCIPCPGGPDTPFKSAQSYMGSEPASLRAVEHNYHPYKQVAARIRQLQIIGHPVNKAELIIMGGTFTARDTSYQQWFIKECFAALNDYGKPENNSSDRSLLELQRENETALVRNVGMTIETRPDYSKEKHIDEILKLGATKVELGVQTTDNEILRNINRGHTVEDTIQANTLLRDSCFKVGFHIMLGLPGTTPESDLQAFKKLFENPDFMPDYLKIYPTLVTEGTELEKLWRAGDYAPLENEAAVELIAQVKSILPMYVRLQRVQRDIPVRQILAGVTKSHIRQLAAKRLADMGKSCQCIRCREVGHQQLKGRSPEDVIQQIHAYRACGGIEHFISYEDITQKIVIGFVRLRFPYHTHRSELENAALIRELHVYGKLVPVGTKDKEAWQHQGYGEKLLHTAEETAQDAGYKKIAIISGVGVREYYRKLGYKQEGFYMIKRL</sequence>
<dbReference type="SFLD" id="SFLDG01086">
    <property type="entry name" value="elongater_protein-like"/>
    <property type="match status" value="1"/>
</dbReference>
<keyword evidence="3" id="KW-0004">4Fe-4S</keyword>
<dbReference type="InterPro" id="IPR007197">
    <property type="entry name" value="rSAM"/>
</dbReference>
<evidence type="ECO:0000256" key="13">
    <source>
        <dbReference type="ARBA" id="ARBA00044771"/>
    </source>
</evidence>
<feature type="domain" description="N-acetyltransferase" evidence="16">
    <location>
        <begin position="369"/>
        <end position="530"/>
    </location>
</feature>
<feature type="binding site" evidence="15">
    <location>
        <position position="91"/>
    </location>
    <ligand>
        <name>[4Fe-4S] cluster</name>
        <dbReference type="ChEBI" id="CHEBI:49883"/>
        <note>4Fe-4S-S-AdoMet</note>
    </ligand>
</feature>
<dbReference type="InterPro" id="IPR058240">
    <property type="entry name" value="rSAM_sf"/>
</dbReference>
<comment type="catalytic activity">
    <reaction evidence="14">
        <text>uridine(34) in tRNA + acetyl-CoA + S-adenosyl-L-methionine + H2O = 5-(carboxymethyl)uridine(34) in tRNA + 5'-deoxyadenosine + L-methionine + CoA + 2 H(+)</text>
        <dbReference type="Rhea" id="RHEA:61020"/>
        <dbReference type="Rhea" id="RHEA-COMP:10407"/>
        <dbReference type="Rhea" id="RHEA-COMP:11727"/>
        <dbReference type="ChEBI" id="CHEBI:15377"/>
        <dbReference type="ChEBI" id="CHEBI:15378"/>
        <dbReference type="ChEBI" id="CHEBI:17319"/>
        <dbReference type="ChEBI" id="CHEBI:57287"/>
        <dbReference type="ChEBI" id="CHEBI:57288"/>
        <dbReference type="ChEBI" id="CHEBI:57844"/>
        <dbReference type="ChEBI" id="CHEBI:59789"/>
        <dbReference type="ChEBI" id="CHEBI:65315"/>
        <dbReference type="ChEBI" id="CHEBI:74882"/>
        <dbReference type="EC" id="2.3.1.311"/>
    </reaction>
    <physiologicalReaction direction="left-to-right" evidence="14">
        <dbReference type="Rhea" id="RHEA:61021"/>
    </physiologicalReaction>
</comment>
<evidence type="ECO:0000256" key="8">
    <source>
        <dbReference type="ARBA" id="ARBA00022723"/>
    </source>
</evidence>
<accession>A0A811T6M3</accession>
<dbReference type="PIRSF" id="PIRSF005669">
    <property type="entry name" value="Hist_AcTrfase_ELP3"/>
    <property type="match status" value="1"/>
</dbReference>
<evidence type="ECO:0000256" key="14">
    <source>
        <dbReference type="ARBA" id="ARBA00047372"/>
    </source>
</evidence>
<evidence type="ECO:0000256" key="9">
    <source>
        <dbReference type="ARBA" id="ARBA00022884"/>
    </source>
</evidence>
<gene>
    <name evidence="18" type="ORF">KFBDDELM_00112</name>
</gene>
<dbReference type="InterPro" id="IPR056591">
    <property type="entry name" value="ELP3-like_N"/>
</dbReference>
<dbReference type="InterPro" id="IPR006638">
    <property type="entry name" value="Elp3/MiaA/NifB-like_rSAM"/>
</dbReference>
<dbReference type="PROSITE" id="PS51918">
    <property type="entry name" value="RADICAL_SAM"/>
    <property type="match status" value="1"/>
</dbReference>
<reference evidence="18" key="1">
    <citation type="submission" date="2020-10" db="EMBL/GenBank/DDBJ databases">
        <authorList>
            <person name="Hahn C.J."/>
            <person name="Laso-Perez R."/>
            <person name="Vulcano F."/>
            <person name="Vaziourakis K.-M."/>
            <person name="Stokke R."/>
            <person name="Steen I.H."/>
            <person name="Teske A."/>
            <person name="Boetius A."/>
            <person name="Liebeke M."/>
            <person name="Amann R."/>
            <person name="Knittel K."/>
        </authorList>
    </citation>
    <scope>NUCLEOTIDE SEQUENCE</scope>
    <source>
        <strain evidence="18">Gfbio:e3339647-f889-4370-9287-4fb5cb688e4c:AG392E03_GoMArc1</strain>
    </source>
</reference>
<dbReference type="InterPro" id="IPR000182">
    <property type="entry name" value="GNAT_dom"/>
</dbReference>
<dbReference type="EC" id="2.3.1.311" evidence="13"/>
<dbReference type="CDD" id="cd01335">
    <property type="entry name" value="Radical_SAM"/>
    <property type="match status" value="1"/>
</dbReference>
<dbReference type="SMART" id="SM00729">
    <property type="entry name" value="Elp3"/>
    <property type="match status" value="1"/>
</dbReference>
<dbReference type="SUPFAM" id="SSF55729">
    <property type="entry name" value="Acyl-CoA N-acyltransferases (Nat)"/>
    <property type="match status" value="1"/>
</dbReference>
<dbReference type="EMBL" id="CAJHIN010000003">
    <property type="protein sequence ID" value="CAD6490234.1"/>
    <property type="molecule type" value="Genomic_DNA"/>
</dbReference>
<dbReference type="PANTHER" id="PTHR11135:SF7">
    <property type="entry name" value="TRNA URIDINE(34) ACETYLTRANSFERASE"/>
    <property type="match status" value="1"/>
</dbReference>
<name>A0A811T6M3_9EURY</name>
<comment type="cofactor">
    <cofactor evidence="15">
        <name>[4Fe-4S] cluster</name>
        <dbReference type="ChEBI" id="CHEBI:49883"/>
    </cofactor>
    <text evidence="15">Binds 1 [4Fe-4S] cluster. The cluster is coordinated with 3 cysteines and an exchangeable S-adenosyl-L-methionine.</text>
</comment>
<dbReference type="CDD" id="cd04301">
    <property type="entry name" value="NAT_SF"/>
    <property type="match status" value="1"/>
</dbReference>
<evidence type="ECO:0000256" key="11">
    <source>
        <dbReference type="ARBA" id="ARBA00023014"/>
    </source>
</evidence>
<evidence type="ECO:0000256" key="1">
    <source>
        <dbReference type="ARBA" id="ARBA00005217"/>
    </source>
</evidence>
<evidence type="ECO:0000256" key="5">
    <source>
        <dbReference type="ARBA" id="ARBA00022679"/>
    </source>
</evidence>
<evidence type="ECO:0000259" key="16">
    <source>
        <dbReference type="PROSITE" id="PS51186"/>
    </source>
</evidence>
<proteinExistence type="inferred from homology"/>
<dbReference type="InterPro" id="IPR023404">
    <property type="entry name" value="rSAM_horseshoe"/>
</dbReference>
<dbReference type="Pfam" id="PF16199">
    <property type="entry name" value="Radical_SAM_C"/>
    <property type="match status" value="1"/>
</dbReference>
<protein>
    <recommendedName>
        <fullName evidence="13">tRNA carboxymethyluridine synthase</fullName>
        <ecNumber evidence="13">2.3.1.311</ecNumber>
    </recommendedName>
</protein>
<dbReference type="GO" id="GO:0005737">
    <property type="term" value="C:cytoplasm"/>
    <property type="evidence" value="ECO:0007669"/>
    <property type="project" value="TreeGrafter"/>
</dbReference>
<evidence type="ECO:0000256" key="12">
    <source>
        <dbReference type="ARBA" id="ARBA00023315"/>
    </source>
</evidence>
<evidence type="ECO:0000313" key="19">
    <source>
        <dbReference type="Proteomes" id="UP000606624"/>
    </source>
</evidence>
<evidence type="ECO:0000256" key="4">
    <source>
        <dbReference type="ARBA" id="ARBA00022555"/>
    </source>
</evidence>
<keyword evidence="10 15" id="KW-0408">Iron</keyword>
<dbReference type="GO" id="GO:0051539">
    <property type="term" value="F:4 iron, 4 sulfur cluster binding"/>
    <property type="evidence" value="ECO:0007669"/>
    <property type="project" value="UniProtKB-KW"/>
</dbReference>
<keyword evidence="6" id="KW-0949">S-adenosyl-L-methionine</keyword>
<dbReference type="GO" id="GO:0106261">
    <property type="term" value="F:tRNA uridine(34) acetyltransferase activity"/>
    <property type="evidence" value="ECO:0007669"/>
    <property type="project" value="UniProtKB-EC"/>
</dbReference>
<dbReference type="GO" id="GO:0000049">
    <property type="term" value="F:tRNA binding"/>
    <property type="evidence" value="ECO:0007669"/>
    <property type="project" value="UniProtKB-KW"/>
</dbReference>
<dbReference type="InterPro" id="IPR034687">
    <property type="entry name" value="ELP3-like"/>
</dbReference>
<keyword evidence="9" id="KW-0694">RNA-binding</keyword>
<dbReference type="InterPro" id="IPR032432">
    <property type="entry name" value="Radical_SAM_C"/>
</dbReference>
<evidence type="ECO:0000256" key="2">
    <source>
        <dbReference type="ARBA" id="ARBA00005494"/>
    </source>
</evidence>
<evidence type="ECO:0000313" key="18">
    <source>
        <dbReference type="EMBL" id="CAD6490234.1"/>
    </source>
</evidence>
<dbReference type="Proteomes" id="UP000606624">
    <property type="component" value="Unassembled WGS sequence"/>
</dbReference>
<evidence type="ECO:0000256" key="15">
    <source>
        <dbReference type="PIRSR" id="PIRSR005669-1"/>
    </source>
</evidence>
<dbReference type="SFLD" id="SFLDS00029">
    <property type="entry name" value="Radical_SAM"/>
    <property type="match status" value="1"/>
</dbReference>
<dbReference type="Gene3D" id="3.80.30.20">
    <property type="entry name" value="tm_1862 like domain"/>
    <property type="match status" value="1"/>
</dbReference>
<evidence type="ECO:0000256" key="3">
    <source>
        <dbReference type="ARBA" id="ARBA00022485"/>
    </source>
</evidence>
<comment type="caution">
    <text evidence="18">The sequence shown here is derived from an EMBL/GenBank/DDBJ whole genome shotgun (WGS) entry which is preliminary data.</text>
</comment>
<dbReference type="GO" id="GO:0046872">
    <property type="term" value="F:metal ion binding"/>
    <property type="evidence" value="ECO:0007669"/>
    <property type="project" value="UniProtKB-KW"/>
</dbReference>
<dbReference type="PROSITE" id="PS51186">
    <property type="entry name" value="GNAT"/>
    <property type="match status" value="1"/>
</dbReference>
<dbReference type="SFLD" id="SFLDF00344">
    <property type="entry name" value="ELP3-like"/>
    <property type="match status" value="1"/>
</dbReference>
<keyword evidence="7" id="KW-0819">tRNA processing</keyword>
<dbReference type="Pfam" id="PF23613">
    <property type="entry name" value="ELP3_N"/>
    <property type="match status" value="1"/>
</dbReference>
<organism evidence="18 19">
    <name type="scientific">Candidatus Argoarchaeum ethanivorans</name>
    <dbReference type="NCBI Taxonomy" id="2608793"/>
    <lineage>
        <taxon>Archaea</taxon>
        <taxon>Methanobacteriati</taxon>
        <taxon>Methanobacteriota</taxon>
        <taxon>Stenosarchaea group</taxon>
        <taxon>Methanomicrobia</taxon>
        <taxon>Methanosarcinales</taxon>
        <taxon>Methanosarcinales incertae sedis</taxon>
        <taxon>GOM Arc I cluster</taxon>
        <taxon>Candidatus Argoarchaeum</taxon>
    </lineage>
</organism>
<evidence type="ECO:0000256" key="7">
    <source>
        <dbReference type="ARBA" id="ARBA00022694"/>
    </source>
</evidence>
<feature type="binding site" evidence="15">
    <location>
        <position position="86"/>
    </location>
    <ligand>
        <name>[4Fe-4S] cluster</name>
        <dbReference type="ChEBI" id="CHEBI:49883"/>
        <note>4Fe-4S-S-AdoMet</note>
    </ligand>
</feature>
<feature type="domain" description="Radical SAM core" evidence="17">
    <location>
        <begin position="69"/>
        <end position="360"/>
    </location>
</feature>
<keyword evidence="12" id="KW-0012">Acyltransferase</keyword>
<keyword evidence="5" id="KW-0808">Transferase</keyword>
<dbReference type="NCBIfam" id="TIGR01211">
    <property type="entry name" value="ELP3"/>
    <property type="match status" value="1"/>
</dbReference>
<dbReference type="PANTHER" id="PTHR11135">
    <property type="entry name" value="HISTONE ACETYLTRANSFERASE-RELATED"/>
    <property type="match status" value="1"/>
</dbReference>
<dbReference type="Pfam" id="PF00583">
    <property type="entry name" value="Acetyltransf_1"/>
    <property type="match status" value="1"/>
</dbReference>
<dbReference type="Pfam" id="PF04055">
    <property type="entry name" value="Radical_SAM"/>
    <property type="match status" value="1"/>
</dbReference>
<comment type="pathway">
    <text evidence="1">tRNA modification.</text>
</comment>
<evidence type="ECO:0000256" key="10">
    <source>
        <dbReference type="ARBA" id="ARBA00023004"/>
    </source>
</evidence>
<dbReference type="InterPro" id="IPR016181">
    <property type="entry name" value="Acyl_CoA_acyltransferase"/>
</dbReference>
<evidence type="ECO:0000256" key="6">
    <source>
        <dbReference type="ARBA" id="ARBA00022691"/>
    </source>
</evidence>
<feature type="binding site" evidence="15">
    <location>
        <position position="94"/>
    </location>
    <ligand>
        <name>[4Fe-4S] cluster</name>
        <dbReference type="ChEBI" id="CHEBI:49883"/>
        <note>4Fe-4S-S-AdoMet</note>
    </ligand>
</feature>
<keyword evidence="11 15" id="KW-0411">Iron-sulfur</keyword>
<dbReference type="GO" id="GO:0002926">
    <property type="term" value="P:tRNA wobble base 5-methoxycarbonylmethyl-2-thiouridinylation"/>
    <property type="evidence" value="ECO:0007669"/>
    <property type="project" value="TreeGrafter"/>
</dbReference>
<dbReference type="AlphaFoldDB" id="A0A811T6M3"/>
<keyword evidence="4" id="KW-0820">tRNA-binding</keyword>
<dbReference type="Gene3D" id="3.40.630.30">
    <property type="match status" value="1"/>
</dbReference>
<dbReference type="InterPro" id="IPR039661">
    <property type="entry name" value="ELP3"/>
</dbReference>
<dbReference type="SUPFAM" id="SSF102114">
    <property type="entry name" value="Radical SAM enzymes"/>
    <property type="match status" value="1"/>
</dbReference>
<keyword evidence="8 15" id="KW-0479">Metal-binding</keyword>